<evidence type="ECO:0000313" key="2">
    <source>
        <dbReference type="WBParaSite" id="PSAMB.scaffold6407size9570.g28474.t1"/>
    </source>
</evidence>
<dbReference type="Proteomes" id="UP000887566">
    <property type="component" value="Unplaced"/>
</dbReference>
<sequence length="309" mass="35427">MENKTLNFWLGFENHQCTITEGTYQVRVTVDPTIRTVPSLLDCALKAVFRDFSVDASFLDYPMTDALLDYLIKNHFTSFSNITFDGSDLTAVTKDKMKEFFDALAESNSCDELIIHNVCYDIYKNSDNDSLNNDDMNVPVVSIEDLIENHPINDSSLDALVKSTSLYSISFDLFGGVTGTLLRQIADRPSGFPRLFSIKLRGIPGTGVKNELFPDYGYFIEKWKKCQNSSAGSLTVTTEVRNYLYLHCEPDRIEYDPDLVDLEDDENRAYYEGNVFNVYMEDITCSYFYKRPYGHPFYLQELEITFVDD</sequence>
<organism evidence="1 2">
    <name type="scientific">Plectus sambesii</name>
    <dbReference type="NCBI Taxonomy" id="2011161"/>
    <lineage>
        <taxon>Eukaryota</taxon>
        <taxon>Metazoa</taxon>
        <taxon>Ecdysozoa</taxon>
        <taxon>Nematoda</taxon>
        <taxon>Chromadorea</taxon>
        <taxon>Plectida</taxon>
        <taxon>Plectina</taxon>
        <taxon>Plectoidea</taxon>
        <taxon>Plectidae</taxon>
        <taxon>Plectus</taxon>
    </lineage>
</organism>
<name>A0A914X2Q6_9BILA</name>
<reference evidence="2" key="1">
    <citation type="submission" date="2022-11" db="UniProtKB">
        <authorList>
            <consortium name="WormBaseParasite"/>
        </authorList>
    </citation>
    <scope>IDENTIFICATION</scope>
</reference>
<proteinExistence type="predicted"/>
<protein>
    <submittedName>
        <fullName evidence="2">Uncharacterized protein</fullName>
    </submittedName>
</protein>
<dbReference type="WBParaSite" id="PSAMB.scaffold6407size9570.g28474.t1">
    <property type="protein sequence ID" value="PSAMB.scaffold6407size9570.g28474.t1"/>
    <property type="gene ID" value="PSAMB.scaffold6407size9570.g28474"/>
</dbReference>
<dbReference type="AlphaFoldDB" id="A0A914X2Q6"/>
<keyword evidence="1" id="KW-1185">Reference proteome</keyword>
<evidence type="ECO:0000313" key="1">
    <source>
        <dbReference type="Proteomes" id="UP000887566"/>
    </source>
</evidence>
<accession>A0A914X2Q6</accession>